<evidence type="ECO:0000313" key="2">
    <source>
        <dbReference type="Proteomes" id="UP000828390"/>
    </source>
</evidence>
<proteinExistence type="predicted"/>
<dbReference type="EMBL" id="JAIWYP010000007">
    <property type="protein sequence ID" value="KAH3791869.1"/>
    <property type="molecule type" value="Genomic_DNA"/>
</dbReference>
<organism evidence="1 2">
    <name type="scientific">Dreissena polymorpha</name>
    <name type="common">Zebra mussel</name>
    <name type="synonym">Mytilus polymorpha</name>
    <dbReference type="NCBI Taxonomy" id="45954"/>
    <lineage>
        <taxon>Eukaryota</taxon>
        <taxon>Metazoa</taxon>
        <taxon>Spiralia</taxon>
        <taxon>Lophotrochozoa</taxon>
        <taxon>Mollusca</taxon>
        <taxon>Bivalvia</taxon>
        <taxon>Autobranchia</taxon>
        <taxon>Heteroconchia</taxon>
        <taxon>Euheterodonta</taxon>
        <taxon>Imparidentia</taxon>
        <taxon>Neoheterodontei</taxon>
        <taxon>Myida</taxon>
        <taxon>Dreissenoidea</taxon>
        <taxon>Dreissenidae</taxon>
        <taxon>Dreissena</taxon>
    </lineage>
</organism>
<keyword evidence="2" id="KW-1185">Reference proteome</keyword>
<dbReference type="AlphaFoldDB" id="A0A9D4J0Z0"/>
<gene>
    <name evidence="1" type="ORF">DPMN_145360</name>
</gene>
<dbReference type="Proteomes" id="UP000828390">
    <property type="component" value="Unassembled WGS sequence"/>
</dbReference>
<name>A0A9D4J0Z0_DREPO</name>
<comment type="caution">
    <text evidence="1">The sequence shown here is derived from an EMBL/GenBank/DDBJ whole genome shotgun (WGS) entry which is preliminary data.</text>
</comment>
<reference evidence="1" key="1">
    <citation type="journal article" date="2019" name="bioRxiv">
        <title>The Genome of the Zebra Mussel, Dreissena polymorpha: A Resource for Invasive Species Research.</title>
        <authorList>
            <person name="McCartney M.A."/>
            <person name="Auch B."/>
            <person name="Kono T."/>
            <person name="Mallez S."/>
            <person name="Zhang Y."/>
            <person name="Obille A."/>
            <person name="Becker A."/>
            <person name="Abrahante J.E."/>
            <person name="Garbe J."/>
            <person name="Badalamenti J.P."/>
            <person name="Herman A."/>
            <person name="Mangelson H."/>
            <person name="Liachko I."/>
            <person name="Sullivan S."/>
            <person name="Sone E.D."/>
            <person name="Koren S."/>
            <person name="Silverstein K.A.T."/>
            <person name="Beckman K.B."/>
            <person name="Gohl D.M."/>
        </authorList>
    </citation>
    <scope>NUCLEOTIDE SEQUENCE</scope>
    <source>
        <strain evidence="1">Duluth1</strain>
        <tissue evidence="1">Whole animal</tissue>
    </source>
</reference>
<reference evidence="1" key="2">
    <citation type="submission" date="2020-11" db="EMBL/GenBank/DDBJ databases">
        <authorList>
            <person name="McCartney M.A."/>
            <person name="Auch B."/>
            <person name="Kono T."/>
            <person name="Mallez S."/>
            <person name="Becker A."/>
            <person name="Gohl D.M."/>
            <person name="Silverstein K.A.T."/>
            <person name="Koren S."/>
            <person name="Bechman K.B."/>
            <person name="Herman A."/>
            <person name="Abrahante J.E."/>
            <person name="Garbe J."/>
        </authorList>
    </citation>
    <scope>NUCLEOTIDE SEQUENCE</scope>
    <source>
        <strain evidence="1">Duluth1</strain>
        <tissue evidence="1">Whole animal</tissue>
    </source>
</reference>
<protein>
    <submittedName>
        <fullName evidence="1">Uncharacterized protein</fullName>
    </submittedName>
</protein>
<evidence type="ECO:0000313" key="1">
    <source>
        <dbReference type="EMBL" id="KAH3791869.1"/>
    </source>
</evidence>
<sequence length="69" mass="7965">MKKNSVMLQSSIIFLANTDIDQYLYQQTSLGMIVDSMQSLPLAMNPDKMFTVKRKTQYNVKILKDASWC</sequence>
<accession>A0A9D4J0Z0</accession>